<sequence>MTLNKGFKKRVRARASKTGESYTAALQHMRNESASAPTSGPGPDHLGRIDPNFLDALAAERIPTPQPIRIAVAQANSTSDPRDRTALRESGRVIRSLMDEAHEQGAVLIHFGEGTLCAPGKRIMSSDPDRLTDADWSRFDWVAQRRELELIVKHAANLGLWTVVGAVHQLSAPRRPHNSLYVIDRHGQIVTRYDERMLSFTKASYMYTPGSGPVTFDINGVRFGCALGMESVYPEVFMAYEKTDVDCVLFSSHGPNASFSVQVQGHASTSSFWVSYATTCSTEERDAAGVAGRDGYWLARCTGDQPAIALAEINGDEQNFARPWRRKARGDSLWPVPISSRMTPLQPGTRSD</sequence>
<dbReference type="PANTHER" id="PTHR43674:SF16">
    <property type="entry name" value="CARBON-NITROGEN FAMILY, PUTATIVE (AFU_ORTHOLOGUE AFUA_5G02350)-RELATED"/>
    <property type="match status" value="1"/>
</dbReference>
<evidence type="ECO:0000259" key="3">
    <source>
        <dbReference type="PROSITE" id="PS50263"/>
    </source>
</evidence>
<keyword evidence="1 4" id="KW-0378">Hydrolase</keyword>
<dbReference type="RefSeq" id="WP_082947997.1">
    <property type="nucleotide sequence ID" value="NZ_AP022605.1"/>
</dbReference>
<feature type="region of interest" description="Disordered" evidence="2">
    <location>
        <begin position="1"/>
        <end position="49"/>
    </location>
</feature>
<protein>
    <submittedName>
        <fullName evidence="4">Amidohydrolase</fullName>
    </submittedName>
</protein>
<evidence type="ECO:0000256" key="2">
    <source>
        <dbReference type="SAM" id="MobiDB-lite"/>
    </source>
</evidence>
<dbReference type="InterPro" id="IPR050345">
    <property type="entry name" value="Aliph_Amidase/BUP"/>
</dbReference>
<dbReference type="Proteomes" id="UP000467201">
    <property type="component" value="Chromosome"/>
</dbReference>
<accession>A0A7I7VW01</accession>
<dbReference type="AlphaFoldDB" id="A0A7I7VW01"/>
<dbReference type="PROSITE" id="PS50263">
    <property type="entry name" value="CN_HYDROLASE"/>
    <property type="match status" value="1"/>
</dbReference>
<name>A0A7I7VW01_9MYCO</name>
<dbReference type="InterPro" id="IPR003010">
    <property type="entry name" value="C-N_Hydrolase"/>
</dbReference>
<evidence type="ECO:0000256" key="1">
    <source>
        <dbReference type="ARBA" id="ARBA00022801"/>
    </source>
</evidence>
<evidence type="ECO:0000313" key="4">
    <source>
        <dbReference type="EMBL" id="BBZ07658.1"/>
    </source>
</evidence>
<organism evidence="4 5">
    <name type="scientific">Mycolicibacterium doricum</name>
    <dbReference type="NCBI Taxonomy" id="126673"/>
    <lineage>
        <taxon>Bacteria</taxon>
        <taxon>Bacillati</taxon>
        <taxon>Actinomycetota</taxon>
        <taxon>Actinomycetes</taxon>
        <taxon>Mycobacteriales</taxon>
        <taxon>Mycobacteriaceae</taxon>
        <taxon>Mycolicibacterium</taxon>
    </lineage>
</organism>
<dbReference type="GO" id="GO:0016811">
    <property type="term" value="F:hydrolase activity, acting on carbon-nitrogen (but not peptide) bonds, in linear amides"/>
    <property type="evidence" value="ECO:0007669"/>
    <property type="project" value="TreeGrafter"/>
</dbReference>
<dbReference type="KEGG" id="mdr:MDOR_18270"/>
<dbReference type="SUPFAM" id="SSF56317">
    <property type="entry name" value="Carbon-nitrogen hydrolase"/>
    <property type="match status" value="1"/>
</dbReference>
<reference evidence="4 5" key="1">
    <citation type="journal article" date="2019" name="Emerg. Microbes Infect.">
        <title>Comprehensive subspecies identification of 175 nontuberculous mycobacteria species based on 7547 genomic profiles.</title>
        <authorList>
            <person name="Matsumoto Y."/>
            <person name="Kinjo T."/>
            <person name="Motooka D."/>
            <person name="Nabeya D."/>
            <person name="Jung N."/>
            <person name="Uechi K."/>
            <person name="Horii T."/>
            <person name="Iida T."/>
            <person name="Fujita J."/>
            <person name="Nakamura S."/>
        </authorList>
    </citation>
    <scope>NUCLEOTIDE SEQUENCE [LARGE SCALE GENOMIC DNA]</scope>
    <source>
        <strain evidence="4 5">JCM 12405</strain>
    </source>
</reference>
<evidence type="ECO:0000313" key="5">
    <source>
        <dbReference type="Proteomes" id="UP000467201"/>
    </source>
</evidence>
<feature type="compositionally biased region" description="Basic residues" evidence="2">
    <location>
        <begin position="1"/>
        <end position="15"/>
    </location>
</feature>
<dbReference type="CDD" id="cd07197">
    <property type="entry name" value="nitrilase"/>
    <property type="match status" value="1"/>
</dbReference>
<dbReference type="Pfam" id="PF00795">
    <property type="entry name" value="CN_hydrolase"/>
    <property type="match status" value="1"/>
</dbReference>
<dbReference type="Gene3D" id="3.60.110.10">
    <property type="entry name" value="Carbon-nitrogen hydrolase"/>
    <property type="match status" value="1"/>
</dbReference>
<dbReference type="EMBL" id="AP022605">
    <property type="protein sequence ID" value="BBZ07658.1"/>
    <property type="molecule type" value="Genomic_DNA"/>
</dbReference>
<feature type="domain" description="CN hydrolase" evidence="3">
    <location>
        <begin position="68"/>
        <end position="315"/>
    </location>
</feature>
<dbReference type="InterPro" id="IPR036526">
    <property type="entry name" value="C-N_Hydrolase_sf"/>
</dbReference>
<dbReference type="OrthoDB" id="4008466at2"/>
<gene>
    <name evidence="4" type="ORF">MDOR_18270</name>
</gene>
<dbReference type="PANTHER" id="PTHR43674">
    <property type="entry name" value="NITRILASE C965.09-RELATED"/>
    <property type="match status" value="1"/>
</dbReference>
<proteinExistence type="predicted"/>